<reference evidence="1 2" key="1">
    <citation type="submission" date="2020-08" db="EMBL/GenBank/DDBJ databases">
        <title>Genome public.</title>
        <authorList>
            <person name="Liu C."/>
            <person name="Sun Q."/>
        </authorList>
    </citation>
    <scope>NUCLEOTIDE SEQUENCE [LARGE SCALE GENOMIC DNA]</scope>
    <source>
        <strain evidence="1 2">NSJ-66</strain>
    </source>
</reference>
<dbReference type="RefSeq" id="WP_187023332.1">
    <property type="nucleotide sequence ID" value="NZ_JACOPB010000012.1"/>
</dbReference>
<dbReference type="Proteomes" id="UP000634672">
    <property type="component" value="Unassembled WGS sequence"/>
</dbReference>
<evidence type="ECO:0000313" key="1">
    <source>
        <dbReference type="EMBL" id="MBC5710556.1"/>
    </source>
</evidence>
<proteinExistence type="predicted"/>
<keyword evidence="2" id="KW-1185">Reference proteome</keyword>
<dbReference type="EMBL" id="JACOPB010000012">
    <property type="protein sequence ID" value="MBC5710556.1"/>
    <property type="molecule type" value="Genomic_DNA"/>
</dbReference>
<evidence type="ECO:0000313" key="2">
    <source>
        <dbReference type="Proteomes" id="UP000634672"/>
    </source>
</evidence>
<accession>A0ABR7HBQ7</accession>
<organism evidence="1 2">
    <name type="scientific">Hungatella hominis</name>
    <dbReference type="NCBI Taxonomy" id="2763050"/>
    <lineage>
        <taxon>Bacteria</taxon>
        <taxon>Bacillati</taxon>
        <taxon>Bacillota</taxon>
        <taxon>Clostridia</taxon>
        <taxon>Lachnospirales</taxon>
        <taxon>Lachnospiraceae</taxon>
        <taxon>Hungatella</taxon>
    </lineage>
</organism>
<comment type="caution">
    <text evidence="1">The sequence shown here is derived from an EMBL/GenBank/DDBJ whole genome shotgun (WGS) entry which is preliminary data.</text>
</comment>
<name>A0ABR7HBQ7_9FIRM</name>
<protein>
    <submittedName>
        <fullName evidence="1">Uncharacterized protein</fullName>
    </submittedName>
</protein>
<gene>
    <name evidence="1" type="ORF">H8S75_21650</name>
</gene>
<sequence length="56" mass="6408">MKRVLTVILKILNLPRIIIAYLLVNLARVSSLVEGDMKRLNYRYDVVVGNIHVGIM</sequence>